<accession>A0A1G4JQK2</accession>
<feature type="transmembrane region" description="Helical" evidence="8">
    <location>
        <begin position="208"/>
        <end position="230"/>
    </location>
</feature>
<organism evidence="10 11">
    <name type="scientific">Lachancea dasiensis</name>
    <dbReference type="NCBI Taxonomy" id="1072105"/>
    <lineage>
        <taxon>Eukaryota</taxon>
        <taxon>Fungi</taxon>
        <taxon>Dikarya</taxon>
        <taxon>Ascomycota</taxon>
        <taxon>Saccharomycotina</taxon>
        <taxon>Saccharomycetes</taxon>
        <taxon>Saccharomycetales</taxon>
        <taxon>Saccharomycetaceae</taxon>
        <taxon>Lachancea</taxon>
    </lineage>
</organism>
<evidence type="ECO:0000256" key="5">
    <source>
        <dbReference type="ARBA" id="ARBA00022989"/>
    </source>
</evidence>
<proteinExistence type="inferred from homology"/>
<feature type="transmembrane region" description="Helical" evidence="8">
    <location>
        <begin position="250"/>
        <end position="268"/>
    </location>
</feature>
<dbReference type="AlphaFoldDB" id="A0A1G4JQK2"/>
<evidence type="ECO:0000256" key="2">
    <source>
        <dbReference type="ARBA" id="ARBA00008066"/>
    </source>
</evidence>
<feature type="region of interest" description="Disordered" evidence="7">
    <location>
        <begin position="22"/>
        <end position="41"/>
    </location>
</feature>
<feature type="transmembrane region" description="Helical" evidence="8">
    <location>
        <begin position="405"/>
        <end position="426"/>
    </location>
</feature>
<gene>
    <name evidence="10" type="ORF">LADA_0G00320G</name>
</gene>
<dbReference type="EMBL" id="LT598457">
    <property type="protein sequence ID" value="SCU92918.1"/>
    <property type="molecule type" value="Genomic_DNA"/>
</dbReference>
<evidence type="ECO:0000256" key="4">
    <source>
        <dbReference type="ARBA" id="ARBA00022692"/>
    </source>
</evidence>
<comment type="similarity">
    <text evidence="2">Belongs to the amino acid/polyamine transporter 2 family.</text>
</comment>
<feature type="transmembrane region" description="Helical" evidence="8">
    <location>
        <begin position="175"/>
        <end position="196"/>
    </location>
</feature>
<feature type="transmembrane region" description="Helical" evidence="8">
    <location>
        <begin position="69"/>
        <end position="90"/>
    </location>
</feature>
<evidence type="ECO:0000313" key="11">
    <source>
        <dbReference type="Proteomes" id="UP000190274"/>
    </source>
</evidence>
<dbReference type="STRING" id="1266660.A0A1G4JQK2"/>
<keyword evidence="3" id="KW-0926">Vacuole</keyword>
<protein>
    <submittedName>
        <fullName evidence="10">LADA_0G00320g1_1</fullName>
    </submittedName>
</protein>
<feature type="domain" description="Amino acid transporter transmembrane" evidence="9">
    <location>
        <begin position="66"/>
        <end position="461"/>
    </location>
</feature>
<feature type="transmembrane region" description="Helical" evidence="8">
    <location>
        <begin position="289"/>
        <end position="311"/>
    </location>
</feature>
<dbReference type="PANTHER" id="PTHR22950:SF20">
    <property type="entry name" value="AMINO ACID TRANSPORTER (EUROFUNG)"/>
    <property type="match status" value="1"/>
</dbReference>
<sequence length="493" mass="54823">MNDTHASRGLLGGDGNLFESNSDQASNASTQHVTMRATTKTASHDSTDTLLKVLADEDEHEIQYKTCSWLHTTGLLLSEYIVLAIMSFPWSYSVLGLVPGIILTLFVAATVLYTGLTIVDYCEKFPHLTSICDIGQHLFWGQKWAWYATLFCFLANNTLIQGLHVLVGAKYLNTVTNHSLCTVYFGIIVACISLVFSIPRTFSSLSKVAYFSAATMFIAVILAMIFAGIQDHPAGYDGTPVTFRAFPKEGTTFVDGMGAFLNIVYTFVGQITYPQFIAEMKRPAEFKKVLYLVTLLEVIIFTLAGAIIYVYVGNEYVTAPAFGSLTRTFKIISFSFAVPTLIFAGALYSNVSGRLLFFTIFKRSKHLYSHTATGWIAWVGIILVTWVLAFIIAEVVPFFSDLLSLMSSLFDCWFGFVFWGLAFFKLKEEKYRTPKFYHLLTATEKFHFYIAIFLIATGLYILGPGLYSAIQSIILNYQADAYGTVFSCASNGS</sequence>
<evidence type="ECO:0000259" key="9">
    <source>
        <dbReference type="Pfam" id="PF01490"/>
    </source>
</evidence>
<dbReference type="Proteomes" id="UP000190274">
    <property type="component" value="Chromosome G"/>
</dbReference>
<evidence type="ECO:0000256" key="1">
    <source>
        <dbReference type="ARBA" id="ARBA00004128"/>
    </source>
</evidence>
<keyword evidence="11" id="KW-1185">Reference proteome</keyword>
<feature type="transmembrane region" description="Helical" evidence="8">
    <location>
        <begin position="96"/>
        <end position="119"/>
    </location>
</feature>
<keyword evidence="4 8" id="KW-0812">Transmembrane</keyword>
<dbReference type="InterPro" id="IPR013057">
    <property type="entry name" value="AA_transpt_TM"/>
</dbReference>
<evidence type="ECO:0000256" key="7">
    <source>
        <dbReference type="SAM" id="MobiDB-lite"/>
    </source>
</evidence>
<keyword evidence="6 8" id="KW-0472">Membrane</keyword>
<evidence type="ECO:0000313" key="10">
    <source>
        <dbReference type="EMBL" id="SCU92918.1"/>
    </source>
</evidence>
<dbReference type="OrthoDB" id="294730at2759"/>
<evidence type="ECO:0000256" key="8">
    <source>
        <dbReference type="SAM" id="Phobius"/>
    </source>
</evidence>
<feature type="transmembrane region" description="Helical" evidence="8">
    <location>
        <begin position="372"/>
        <end position="393"/>
    </location>
</feature>
<feature type="transmembrane region" description="Helical" evidence="8">
    <location>
        <begin position="446"/>
        <end position="467"/>
    </location>
</feature>
<dbReference type="GO" id="GO:0005774">
    <property type="term" value="C:vacuolar membrane"/>
    <property type="evidence" value="ECO:0007669"/>
    <property type="project" value="UniProtKB-SubCell"/>
</dbReference>
<feature type="transmembrane region" description="Helical" evidence="8">
    <location>
        <begin position="331"/>
        <end position="351"/>
    </location>
</feature>
<dbReference type="Pfam" id="PF01490">
    <property type="entry name" value="Aa_trans"/>
    <property type="match status" value="1"/>
</dbReference>
<feature type="transmembrane region" description="Helical" evidence="8">
    <location>
        <begin position="144"/>
        <end position="163"/>
    </location>
</feature>
<dbReference type="FunFam" id="1.20.1740.10:FF:000039">
    <property type="entry name" value="Neutral amino acid transporter (Eurofung)"/>
    <property type="match status" value="1"/>
</dbReference>
<name>A0A1G4JQK2_9SACH</name>
<evidence type="ECO:0000256" key="3">
    <source>
        <dbReference type="ARBA" id="ARBA00022554"/>
    </source>
</evidence>
<evidence type="ECO:0000256" key="6">
    <source>
        <dbReference type="ARBA" id="ARBA00023136"/>
    </source>
</evidence>
<reference evidence="11" key="1">
    <citation type="submission" date="2016-03" db="EMBL/GenBank/DDBJ databases">
        <authorList>
            <person name="Devillers H."/>
        </authorList>
    </citation>
    <scope>NUCLEOTIDE SEQUENCE [LARGE SCALE GENOMIC DNA]</scope>
</reference>
<dbReference type="Gene3D" id="1.20.1740.10">
    <property type="entry name" value="Amino acid/polyamine transporter I"/>
    <property type="match status" value="1"/>
</dbReference>
<keyword evidence="5 8" id="KW-1133">Transmembrane helix</keyword>
<comment type="subcellular location">
    <subcellularLocation>
        <location evidence="1">Vacuole membrane</location>
        <topology evidence="1">Multi-pass membrane protein</topology>
    </subcellularLocation>
</comment>
<dbReference type="PANTHER" id="PTHR22950">
    <property type="entry name" value="AMINO ACID TRANSPORTER"/>
    <property type="match status" value="1"/>
</dbReference>
<dbReference type="GO" id="GO:0015179">
    <property type="term" value="F:L-amino acid transmembrane transporter activity"/>
    <property type="evidence" value="ECO:0007669"/>
    <property type="project" value="TreeGrafter"/>
</dbReference>